<dbReference type="Gene3D" id="2.160.10.10">
    <property type="entry name" value="Hexapeptide repeat proteins"/>
    <property type="match status" value="1"/>
</dbReference>
<dbReference type="HOGENOM" id="CLU_051638_7_4_7"/>
<keyword evidence="4" id="KW-1185">Reference proteome</keyword>
<reference evidence="3 4" key="1">
    <citation type="submission" date="2008-05" db="EMBL/GenBank/DDBJ databases">
        <title>Complete sequence of chromosome of Geobacter lovleyi SZ.</title>
        <authorList>
            <consortium name="US DOE Joint Genome Institute"/>
            <person name="Lucas S."/>
            <person name="Copeland A."/>
            <person name="Lapidus A."/>
            <person name="Glavina del Rio T."/>
            <person name="Dalin E."/>
            <person name="Tice H."/>
            <person name="Bruce D."/>
            <person name="Goodwin L."/>
            <person name="Pitluck S."/>
            <person name="Chertkov O."/>
            <person name="Meincke L."/>
            <person name="Brettin T."/>
            <person name="Detter J.C."/>
            <person name="Han C."/>
            <person name="Tapia R."/>
            <person name="Kuske C.R."/>
            <person name="Schmutz J."/>
            <person name="Larimer F."/>
            <person name="Land M."/>
            <person name="Hauser L."/>
            <person name="Kyrpides N."/>
            <person name="Mikhailova N."/>
            <person name="Sung Y."/>
            <person name="Fletcher K.E."/>
            <person name="Ritalahti K.M."/>
            <person name="Loeffler F.E."/>
            <person name="Richardson P."/>
        </authorList>
    </citation>
    <scope>NUCLEOTIDE SEQUENCE [LARGE SCALE GENOMIC DNA]</scope>
    <source>
        <strain evidence="4">ATCC BAA-1151 / DSM 17278 / SZ</strain>
    </source>
</reference>
<name>B3E8V1_TRIL1</name>
<proteinExistence type="inferred from homology"/>
<sequence>MITRKMHHIVSYIKNILSIKIVNLIFQKFFLIDSDCPYLKNYTSRVLCGKNLEIENNSVPVLNSLAVSGGCYIHAYSGIKIGEGTIWSFNVSMVSLDHDLSDYNKPTSKGSIVIGRNCWIGAGAVILSGVVLGDRTIVGANSVVNKSFPQGNVIIAGSPARIIKEL</sequence>
<organism evidence="3 4">
    <name type="scientific">Trichlorobacter lovleyi (strain ATCC BAA-1151 / DSM 17278 / SZ)</name>
    <name type="common">Geobacter lovleyi</name>
    <dbReference type="NCBI Taxonomy" id="398767"/>
    <lineage>
        <taxon>Bacteria</taxon>
        <taxon>Pseudomonadati</taxon>
        <taxon>Thermodesulfobacteriota</taxon>
        <taxon>Desulfuromonadia</taxon>
        <taxon>Geobacterales</taxon>
        <taxon>Geobacteraceae</taxon>
        <taxon>Trichlorobacter</taxon>
    </lineage>
</organism>
<accession>B3E8V1</accession>
<evidence type="ECO:0000256" key="2">
    <source>
        <dbReference type="ARBA" id="ARBA00022679"/>
    </source>
</evidence>
<dbReference type="InterPro" id="IPR001451">
    <property type="entry name" value="Hexapep"/>
</dbReference>
<dbReference type="GO" id="GO:0005829">
    <property type="term" value="C:cytosol"/>
    <property type="evidence" value="ECO:0007669"/>
    <property type="project" value="TreeGrafter"/>
</dbReference>
<dbReference type="CDD" id="cd04647">
    <property type="entry name" value="LbH_MAT_like"/>
    <property type="match status" value="1"/>
</dbReference>
<dbReference type="InterPro" id="IPR011004">
    <property type="entry name" value="Trimer_LpxA-like_sf"/>
</dbReference>
<dbReference type="RefSeq" id="WP_012469561.1">
    <property type="nucleotide sequence ID" value="NC_010814.1"/>
</dbReference>
<dbReference type="KEGG" id="glo:Glov_1502"/>
<dbReference type="OrthoDB" id="9815592at2"/>
<dbReference type="Pfam" id="PF00132">
    <property type="entry name" value="Hexapep"/>
    <property type="match status" value="1"/>
</dbReference>
<keyword evidence="2 3" id="KW-0808">Transferase</keyword>
<dbReference type="Proteomes" id="UP000002420">
    <property type="component" value="Chromosome"/>
</dbReference>
<dbReference type="SUPFAM" id="SSF51161">
    <property type="entry name" value="Trimeric LpxA-like enzymes"/>
    <property type="match status" value="1"/>
</dbReference>
<dbReference type="PANTHER" id="PTHR23416:SF23">
    <property type="entry name" value="ACETYLTRANSFERASE C18B11.09C-RELATED"/>
    <property type="match status" value="1"/>
</dbReference>
<evidence type="ECO:0000313" key="3">
    <source>
        <dbReference type="EMBL" id="ACD95219.1"/>
    </source>
</evidence>
<dbReference type="PANTHER" id="PTHR23416">
    <property type="entry name" value="SIALIC ACID SYNTHASE-RELATED"/>
    <property type="match status" value="1"/>
</dbReference>
<dbReference type="AlphaFoldDB" id="B3E8V1"/>
<dbReference type="InterPro" id="IPR051159">
    <property type="entry name" value="Hexapeptide_acetyltransf"/>
</dbReference>
<comment type="similarity">
    <text evidence="1">Belongs to the transferase hexapeptide repeat family.</text>
</comment>
<dbReference type="EMBL" id="CP001089">
    <property type="protein sequence ID" value="ACD95219.1"/>
    <property type="molecule type" value="Genomic_DNA"/>
</dbReference>
<gene>
    <name evidence="3" type="ordered locus">Glov_1502</name>
</gene>
<dbReference type="eggNOG" id="COG0110">
    <property type="taxonomic scope" value="Bacteria"/>
</dbReference>
<dbReference type="GO" id="GO:0008374">
    <property type="term" value="F:O-acyltransferase activity"/>
    <property type="evidence" value="ECO:0007669"/>
    <property type="project" value="TreeGrafter"/>
</dbReference>
<dbReference type="STRING" id="398767.Glov_1502"/>
<evidence type="ECO:0000256" key="1">
    <source>
        <dbReference type="ARBA" id="ARBA00007274"/>
    </source>
</evidence>
<protein>
    <submittedName>
        <fullName evidence="3">Acetyltransferase (Isoleucine patch superfamily)-like protein</fullName>
    </submittedName>
</protein>
<evidence type="ECO:0000313" key="4">
    <source>
        <dbReference type="Proteomes" id="UP000002420"/>
    </source>
</evidence>